<reference evidence="3 4" key="1">
    <citation type="submission" date="2017-02" db="EMBL/GenBank/DDBJ databases">
        <title>The new phylogeny of genus Mycobacterium.</title>
        <authorList>
            <person name="Tortoli E."/>
            <person name="Trovato A."/>
            <person name="Cirillo D.M."/>
        </authorList>
    </citation>
    <scope>NUCLEOTIDE SEQUENCE [LARGE SCALE GENOMIC DNA]</scope>
    <source>
        <strain evidence="3 4">DSM 45145</strain>
    </source>
</reference>
<sequence length="64" mass="6796">MVIATSASTRTTGFGKVVERTREVLTSNRFGAPSQVDVQATLKEKPGESMEPQAAMGTLAEGLR</sequence>
<dbReference type="Proteomes" id="UP000192374">
    <property type="component" value="Unassembled WGS sequence"/>
</dbReference>
<accession>A0A7I7PHY0</accession>
<reference evidence="2" key="3">
    <citation type="submission" date="2020-02" db="EMBL/GenBank/DDBJ databases">
        <authorList>
            <person name="Matsumoto Y."/>
            <person name="Motooka D."/>
            <person name="Nakamura S."/>
        </authorList>
    </citation>
    <scope>NUCLEOTIDE SEQUENCE</scope>
    <source>
        <strain evidence="2">JCM 16367</strain>
    </source>
</reference>
<dbReference type="KEGG" id="mnv:MNVI_35660"/>
<evidence type="ECO:0000313" key="3">
    <source>
        <dbReference type="EMBL" id="ORB11217.1"/>
    </source>
</evidence>
<dbReference type="Proteomes" id="UP000466894">
    <property type="component" value="Chromosome"/>
</dbReference>
<feature type="region of interest" description="Disordered" evidence="1">
    <location>
        <begin position="45"/>
        <end position="64"/>
    </location>
</feature>
<proteinExistence type="predicted"/>
<dbReference type="RefSeq" id="WP_083089763.1">
    <property type="nucleotide sequence ID" value="NZ_AP022583.1"/>
</dbReference>
<evidence type="ECO:0000313" key="5">
    <source>
        <dbReference type="Proteomes" id="UP000466894"/>
    </source>
</evidence>
<evidence type="ECO:0000313" key="4">
    <source>
        <dbReference type="Proteomes" id="UP000192374"/>
    </source>
</evidence>
<dbReference type="SUPFAM" id="SSF103247">
    <property type="entry name" value="TT1751-like"/>
    <property type="match status" value="1"/>
</dbReference>
<dbReference type="InterPro" id="IPR035923">
    <property type="entry name" value="TT1751-like_sf"/>
</dbReference>
<name>A0A7I7PHY0_9MYCO</name>
<dbReference type="EMBL" id="MVIC01000058">
    <property type="protein sequence ID" value="ORB11217.1"/>
    <property type="molecule type" value="Genomic_DNA"/>
</dbReference>
<dbReference type="Gene3D" id="3.30.310.70">
    <property type="entry name" value="TT1751-like domain"/>
    <property type="match status" value="1"/>
</dbReference>
<dbReference type="AlphaFoldDB" id="A0A7I7PHY0"/>
<reference evidence="2 5" key="2">
    <citation type="journal article" date="2019" name="Emerg. Microbes Infect.">
        <title>Comprehensive subspecies identification of 175 nontuberculous mycobacteria species based on 7547 genomic profiles.</title>
        <authorList>
            <person name="Matsumoto Y."/>
            <person name="Kinjo T."/>
            <person name="Motooka D."/>
            <person name="Nabeya D."/>
            <person name="Jung N."/>
            <person name="Uechi K."/>
            <person name="Horii T."/>
            <person name="Iida T."/>
            <person name="Fujita J."/>
            <person name="Nakamura S."/>
        </authorList>
    </citation>
    <scope>NUCLEOTIDE SEQUENCE [LARGE SCALE GENOMIC DNA]</scope>
    <source>
        <strain evidence="2 5">JCM 16367</strain>
    </source>
</reference>
<evidence type="ECO:0000313" key="2">
    <source>
        <dbReference type="EMBL" id="BBY08248.1"/>
    </source>
</evidence>
<protein>
    <submittedName>
        <fullName evidence="2">Uncharacterized protein</fullName>
    </submittedName>
</protein>
<evidence type="ECO:0000256" key="1">
    <source>
        <dbReference type="SAM" id="MobiDB-lite"/>
    </source>
</evidence>
<dbReference type="OrthoDB" id="9791067at2"/>
<dbReference type="EMBL" id="AP022583">
    <property type="protein sequence ID" value="BBY08248.1"/>
    <property type="molecule type" value="Genomic_DNA"/>
</dbReference>
<organism evidence="2 5">
    <name type="scientific">Mycobacterium noviomagense</name>
    <dbReference type="NCBI Taxonomy" id="459858"/>
    <lineage>
        <taxon>Bacteria</taxon>
        <taxon>Bacillati</taxon>
        <taxon>Actinomycetota</taxon>
        <taxon>Actinomycetes</taxon>
        <taxon>Mycobacteriales</taxon>
        <taxon>Mycobacteriaceae</taxon>
        <taxon>Mycobacterium</taxon>
    </lineage>
</organism>
<keyword evidence="4" id="KW-1185">Reference proteome</keyword>
<gene>
    <name evidence="3" type="ORF">BST37_20485</name>
    <name evidence="2" type="ORF">MNVI_35660</name>
</gene>